<keyword evidence="2" id="KW-1185">Reference proteome</keyword>
<organism evidence="1 2">
    <name type="scientific">Pelobates cultripes</name>
    <name type="common">Western spadefoot toad</name>
    <dbReference type="NCBI Taxonomy" id="61616"/>
    <lineage>
        <taxon>Eukaryota</taxon>
        <taxon>Metazoa</taxon>
        <taxon>Chordata</taxon>
        <taxon>Craniata</taxon>
        <taxon>Vertebrata</taxon>
        <taxon>Euteleostomi</taxon>
        <taxon>Amphibia</taxon>
        <taxon>Batrachia</taxon>
        <taxon>Anura</taxon>
        <taxon>Pelobatoidea</taxon>
        <taxon>Pelobatidae</taxon>
        <taxon>Pelobates</taxon>
    </lineage>
</organism>
<gene>
    <name evidence="1" type="ORF">PECUL_23A000568</name>
</gene>
<evidence type="ECO:0000313" key="1">
    <source>
        <dbReference type="EMBL" id="CAH2284025.1"/>
    </source>
</evidence>
<proteinExistence type="predicted"/>
<sequence length="149" mass="17408">KFLSFVTPQTARQWTWRLNPTLLHNPESKLNTHKGIIDYFTTNDTQETTRGTLWVAHKAVLRGSLIAEASRLKKQKLSELETHLHVLRNLESQHKQNPTETLLEQIKTHQQTIKAYIAKDSQKALQWSKQLFYDKSNKADTLLVRKLQH</sequence>
<dbReference type="EMBL" id="OW240915">
    <property type="protein sequence ID" value="CAH2284025.1"/>
    <property type="molecule type" value="Genomic_DNA"/>
</dbReference>
<feature type="non-terminal residue" evidence="1">
    <location>
        <position position="1"/>
    </location>
</feature>
<protein>
    <submittedName>
        <fullName evidence="1">Uncharacterized protein</fullName>
    </submittedName>
</protein>
<evidence type="ECO:0000313" key="2">
    <source>
        <dbReference type="Proteomes" id="UP001295444"/>
    </source>
</evidence>
<dbReference type="AlphaFoldDB" id="A0AAD1RZ47"/>
<accession>A0AAD1RZ47</accession>
<reference evidence="1" key="1">
    <citation type="submission" date="2022-03" db="EMBL/GenBank/DDBJ databases">
        <authorList>
            <person name="Alioto T."/>
            <person name="Alioto T."/>
            <person name="Gomez Garrido J."/>
        </authorList>
    </citation>
    <scope>NUCLEOTIDE SEQUENCE</scope>
</reference>
<dbReference type="Proteomes" id="UP001295444">
    <property type="component" value="Chromosome 04"/>
</dbReference>
<name>A0AAD1RZ47_PELCU</name>